<organism evidence="1 2">
    <name type="scientific">Candidatus Falkowbacteria bacterium RIFOXYC2_FULL_48_21</name>
    <dbReference type="NCBI Taxonomy" id="1798005"/>
    <lineage>
        <taxon>Bacteria</taxon>
        <taxon>Candidatus Falkowiibacteriota</taxon>
    </lineage>
</organism>
<evidence type="ECO:0000313" key="1">
    <source>
        <dbReference type="EMBL" id="OGF34832.1"/>
    </source>
</evidence>
<dbReference type="AlphaFoldDB" id="A0A1F5T7B9"/>
<dbReference type="Proteomes" id="UP000178656">
    <property type="component" value="Unassembled WGS sequence"/>
</dbReference>
<name>A0A1F5T7B9_9BACT</name>
<reference evidence="1 2" key="1">
    <citation type="journal article" date="2016" name="Nat. Commun.">
        <title>Thousands of microbial genomes shed light on interconnected biogeochemical processes in an aquifer system.</title>
        <authorList>
            <person name="Anantharaman K."/>
            <person name="Brown C.T."/>
            <person name="Hug L.A."/>
            <person name="Sharon I."/>
            <person name="Castelle C.J."/>
            <person name="Probst A.J."/>
            <person name="Thomas B.C."/>
            <person name="Singh A."/>
            <person name="Wilkins M.J."/>
            <person name="Karaoz U."/>
            <person name="Brodie E.L."/>
            <person name="Williams K.H."/>
            <person name="Hubbard S.S."/>
            <person name="Banfield J.F."/>
        </authorList>
    </citation>
    <scope>NUCLEOTIDE SEQUENCE [LARGE SCALE GENOMIC DNA]</scope>
</reference>
<gene>
    <name evidence="1" type="ORF">A2482_02035</name>
</gene>
<proteinExistence type="predicted"/>
<sequence>MKKIKRLLDEYRFPGFRPLAVIKGKFGDNKARIVKQVRLQKKRFAAYAVRLTGVSMTEKPDWSGICPAAMLESILKSKCDESIV</sequence>
<protein>
    <submittedName>
        <fullName evidence="1">Uncharacterized protein</fullName>
    </submittedName>
</protein>
<evidence type="ECO:0000313" key="2">
    <source>
        <dbReference type="Proteomes" id="UP000178656"/>
    </source>
</evidence>
<comment type="caution">
    <text evidence="1">The sequence shown here is derived from an EMBL/GenBank/DDBJ whole genome shotgun (WGS) entry which is preliminary data.</text>
</comment>
<accession>A0A1F5T7B9</accession>
<dbReference type="EMBL" id="MFGM01000067">
    <property type="protein sequence ID" value="OGF34832.1"/>
    <property type="molecule type" value="Genomic_DNA"/>
</dbReference>